<evidence type="ECO:0000313" key="4">
    <source>
        <dbReference type="EMBL" id="SHE98102.1"/>
    </source>
</evidence>
<dbReference type="GO" id="GO:0016853">
    <property type="term" value="F:isomerase activity"/>
    <property type="evidence" value="ECO:0007669"/>
    <property type="project" value="UniProtKB-KW"/>
</dbReference>
<dbReference type="AlphaFoldDB" id="A0A1M4XXY9"/>
<comment type="similarity">
    <text evidence="1">Belongs to the PhzF family.</text>
</comment>
<evidence type="ECO:0000313" key="5">
    <source>
        <dbReference type="Proteomes" id="UP000184406"/>
    </source>
</evidence>
<evidence type="ECO:0000256" key="2">
    <source>
        <dbReference type="ARBA" id="ARBA00023235"/>
    </source>
</evidence>
<dbReference type="Proteomes" id="UP000184406">
    <property type="component" value="Unassembled WGS sequence"/>
</dbReference>
<dbReference type="InterPro" id="IPR003719">
    <property type="entry name" value="Phenazine_PhzF-like"/>
</dbReference>
<evidence type="ECO:0000256" key="3">
    <source>
        <dbReference type="PIRSR" id="PIRSR016184-1"/>
    </source>
</evidence>
<accession>A0A1M4XXY9</accession>
<dbReference type="Pfam" id="PF02567">
    <property type="entry name" value="PhzC-PhzF"/>
    <property type="match status" value="1"/>
</dbReference>
<proteinExistence type="inferred from homology"/>
<keyword evidence="2" id="KW-0413">Isomerase</keyword>
<protein>
    <submittedName>
        <fullName evidence="4">Phenazine biosynthesis protein PhzF family</fullName>
    </submittedName>
</protein>
<dbReference type="PANTHER" id="PTHR13774">
    <property type="entry name" value="PHENAZINE BIOSYNTHESIS PROTEIN"/>
    <property type="match status" value="1"/>
</dbReference>
<organism evidence="4 5">
    <name type="scientific">Arenibacter palladensis</name>
    <dbReference type="NCBI Taxonomy" id="237373"/>
    <lineage>
        <taxon>Bacteria</taxon>
        <taxon>Pseudomonadati</taxon>
        <taxon>Bacteroidota</taxon>
        <taxon>Flavobacteriia</taxon>
        <taxon>Flavobacteriales</taxon>
        <taxon>Flavobacteriaceae</taxon>
        <taxon>Arenibacter</taxon>
    </lineage>
</organism>
<dbReference type="GO" id="GO:0005737">
    <property type="term" value="C:cytoplasm"/>
    <property type="evidence" value="ECO:0007669"/>
    <property type="project" value="TreeGrafter"/>
</dbReference>
<keyword evidence="5" id="KW-1185">Reference proteome</keyword>
<dbReference type="OrthoDB" id="9788221at2"/>
<sequence>MSKENLVKVQILNAFTDNDKGGNPAGVVFDADGLSNKTKQEIAAKIGFSETAFVSQSNIADYKLDFFSPNRQIAHCGHATVATFSYLRQLNILNNDTVTKETIDGIRKIKIQGELAFMEQLAPKYIDVKKRENTILKSLGIEKNDLMENAPITLVNTGNSFILIPVKNRAILGKLKPDMGLITEISDEFDLIGVYPFTLNDDNNGKDASSRMFGPRYNIFEEAGTGMAAGPLACYLHDILGIKKNKYFIQQGEFMQVPSPSLIIVDLETDNGIIKSLMAGGKGVLKMEKQISLAINND</sequence>
<dbReference type="EMBL" id="FQUX01000002">
    <property type="protein sequence ID" value="SHE98102.1"/>
    <property type="molecule type" value="Genomic_DNA"/>
</dbReference>
<name>A0A1M4XXY9_9FLAO</name>
<dbReference type="Gene3D" id="3.10.310.10">
    <property type="entry name" value="Diaminopimelate Epimerase, Chain A, domain 1"/>
    <property type="match status" value="2"/>
</dbReference>
<evidence type="ECO:0000256" key="1">
    <source>
        <dbReference type="ARBA" id="ARBA00008270"/>
    </source>
</evidence>
<dbReference type="NCBIfam" id="TIGR00654">
    <property type="entry name" value="PhzF_family"/>
    <property type="match status" value="1"/>
</dbReference>
<dbReference type="PANTHER" id="PTHR13774:SF39">
    <property type="entry name" value="BIOSYNTHESIS PROTEIN, PUTATIVE-RELATED"/>
    <property type="match status" value="1"/>
</dbReference>
<reference evidence="5" key="1">
    <citation type="submission" date="2016-11" db="EMBL/GenBank/DDBJ databases">
        <authorList>
            <person name="Varghese N."/>
            <person name="Submissions S."/>
        </authorList>
    </citation>
    <scope>NUCLEOTIDE SEQUENCE [LARGE SCALE GENOMIC DNA]</scope>
    <source>
        <strain evidence="5">DSM 17539</strain>
    </source>
</reference>
<dbReference type="PIRSF" id="PIRSF016184">
    <property type="entry name" value="PhzC_PhzF"/>
    <property type="match status" value="1"/>
</dbReference>
<dbReference type="RefSeq" id="WP_072861090.1">
    <property type="nucleotide sequence ID" value="NZ_FQUX01000002.1"/>
</dbReference>
<dbReference type="SUPFAM" id="SSF54506">
    <property type="entry name" value="Diaminopimelate epimerase-like"/>
    <property type="match status" value="1"/>
</dbReference>
<feature type="active site" evidence="3">
    <location>
        <position position="50"/>
    </location>
</feature>
<gene>
    <name evidence="4" type="ORF">SAMN03080594_102237</name>
</gene>